<evidence type="ECO:0000259" key="8">
    <source>
        <dbReference type="PROSITE" id="PS50109"/>
    </source>
</evidence>
<dbReference type="InterPro" id="IPR011990">
    <property type="entry name" value="TPR-like_helical_dom_sf"/>
</dbReference>
<dbReference type="InterPro" id="IPR004358">
    <property type="entry name" value="Sig_transdc_His_kin-like_C"/>
</dbReference>
<keyword evidence="6" id="KW-0472">Membrane</keyword>
<evidence type="ECO:0000256" key="3">
    <source>
        <dbReference type="ARBA" id="ARBA00022553"/>
    </source>
</evidence>
<comment type="catalytic activity">
    <reaction evidence="1">
        <text>ATP + protein L-histidine = ADP + protein N-phospho-L-histidine.</text>
        <dbReference type="EC" id="2.7.13.3"/>
    </reaction>
</comment>
<dbReference type="SUPFAM" id="SSF47384">
    <property type="entry name" value="Homodimeric domain of signal transducing histidine kinase"/>
    <property type="match status" value="1"/>
</dbReference>
<dbReference type="InterPro" id="IPR036097">
    <property type="entry name" value="HisK_dim/P_sf"/>
</dbReference>
<dbReference type="Proteomes" id="UP000324133">
    <property type="component" value="Unassembled WGS sequence"/>
</dbReference>
<dbReference type="EMBL" id="VKKY01000003">
    <property type="protein sequence ID" value="KAA3437044.1"/>
    <property type="molecule type" value="Genomic_DNA"/>
</dbReference>
<protein>
    <recommendedName>
        <fullName evidence="2">histidine kinase</fullName>
        <ecNumber evidence="2">2.7.13.3</ecNumber>
    </recommendedName>
</protein>
<evidence type="ECO:0000313" key="9">
    <source>
        <dbReference type="EMBL" id="KAA3437044.1"/>
    </source>
</evidence>
<dbReference type="PANTHER" id="PTHR43065">
    <property type="entry name" value="SENSOR HISTIDINE KINASE"/>
    <property type="match status" value="1"/>
</dbReference>
<evidence type="ECO:0000256" key="7">
    <source>
        <dbReference type="SAM" id="SignalP"/>
    </source>
</evidence>
<dbReference type="CDD" id="cd00082">
    <property type="entry name" value="HisKA"/>
    <property type="match status" value="1"/>
</dbReference>
<dbReference type="PANTHER" id="PTHR43065:SF50">
    <property type="entry name" value="HISTIDINE KINASE"/>
    <property type="match status" value="1"/>
</dbReference>
<dbReference type="Gene3D" id="1.25.40.10">
    <property type="entry name" value="Tetratricopeptide repeat domain"/>
    <property type="match status" value="2"/>
</dbReference>
<evidence type="ECO:0000256" key="2">
    <source>
        <dbReference type="ARBA" id="ARBA00012438"/>
    </source>
</evidence>
<dbReference type="SUPFAM" id="SSF55874">
    <property type="entry name" value="ATPase domain of HSP90 chaperone/DNA topoisomerase II/histidine kinase"/>
    <property type="match status" value="1"/>
</dbReference>
<feature type="domain" description="Histidine kinase" evidence="8">
    <location>
        <begin position="480"/>
        <end position="723"/>
    </location>
</feature>
<evidence type="ECO:0000256" key="6">
    <source>
        <dbReference type="SAM" id="Phobius"/>
    </source>
</evidence>
<feature type="repeat" description="TPR" evidence="4">
    <location>
        <begin position="200"/>
        <end position="233"/>
    </location>
</feature>
<dbReference type="SMART" id="SM00388">
    <property type="entry name" value="HisKA"/>
    <property type="match status" value="1"/>
</dbReference>
<dbReference type="AlphaFoldDB" id="A0A5B6TDE9"/>
<dbReference type="PROSITE" id="PS50005">
    <property type="entry name" value="TPR"/>
    <property type="match status" value="2"/>
</dbReference>
<evidence type="ECO:0000256" key="1">
    <source>
        <dbReference type="ARBA" id="ARBA00000085"/>
    </source>
</evidence>
<keyword evidence="6" id="KW-1133">Transmembrane helix</keyword>
<comment type="caution">
    <text evidence="9">The sequence shown here is derived from an EMBL/GenBank/DDBJ whole genome shotgun (WGS) entry which is preliminary data.</text>
</comment>
<dbReference type="Pfam" id="PF02518">
    <property type="entry name" value="HATPase_c"/>
    <property type="match status" value="1"/>
</dbReference>
<dbReference type="OrthoDB" id="9806995at2"/>
<dbReference type="Pfam" id="PF13424">
    <property type="entry name" value="TPR_12"/>
    <property type="match status" value="2"/>
</dbReference>
<dbReference type="RefSeq" id="WP_149092985.1">
    <property type="nucleotide sequence ID" value="NZ_VKKY01000003.1"/>
</dbReference>
<keyword evidence="3" id="KW-0597">Phosphoprotein</keyword>
<reference evidence="9 10" key="1">
    <citation type="submission" date="2019-07" db="EMBL/GenBank/DDBJ databases">
        <title>Rufibacter sp. nov., isolated from lake sediment.</title>
        <authorList>
            <person name="Qu J.-H."/>
        </authorList>
    </citation>
    <scope>NUCLEOTIDE SEQUENCE [LARGE SCALE GENOMIC DNA]</scope>
    <source>
        <strain evidence="9 10">NBS58-1</strain>
    </source>
</reference>
<dbReference type="InterPro" id="IPR036890">
    <property type="entry name" value="HATPase_C_sf"/>
</dbReference>
<dbReference type="InterPro" id="IPR005467">
    <property type="entry name" value="His_kinase_dom"/>
</dbReference>
<feature type="repeat" description="TPR" evidence="4">
    <location>
        <begin position="79"/>
        <end position="112"/>
    </location>
</feature>
<dbReference type="PRINTS" id="PR00344">
    <property type="entry name" value="BCTRLSENSOR"/>
</dbReference>
<dbReference type="EC" id="2.7.13.3" evidence="2"/>
<keyword evidence="10" id="KW-1185">Reference proteome</keyword>
<organism evidence="9 10">
    <name type="scientific">Rufibacter hautae</name>
    <dbReference type="NCBI Taxonomy" id="2595005"/>
    <lineage>
        <taxon>Bacteria</taxon>
        <taxon>Pseudomonadati</taxon>
        <taxon>Bacteroidota</taxon>
        <taxon>Cytophagia</taxon>
        <taxon>Cytophagales</taxon>
        <taxon>Hymenobacteraceae</taxon>
        <taxon>Rufibacter</taxon>
    </lineage>
</organism>
<dbReference type="InterPro" id="IPR019734">
    <property type="entry name" value="TPR_rpt"/>
</dbReference>
<evidence type="ECO:0000256" key="4">
    <source>
        <dbReference type="PROSITE-ProRule" id="PRU00339"/>
    </source>
</evidence>
<proteinExistence type="predicted"/>
<feature type="transmembrane region" description="Helical" evidence="6">
    <location>
        <begin position="401"/>
        <end position="420"/>
    </location>
</feature>
<gene>
    <name evidence="9" type="ORF">FOA19_21990</name>
</gene>
<keyword evidence="7" id="KW-0732">Signal</keyword>
<feature type="signal peptide" evidence="7">
    <location>
        <begin position="1"/>
        <end position="19"/>
    </location>
</feature>
<dbReference type="GO" id="GO:0000155">
    <property type="term" value="F:phosphorelay sensor kinase activity"/>
    <property type="evidence" value="ECO:0007669"/>
    <property type="project" value="InterPro"/>
</dbReference>
<evidence type="ECO:0000256" key="5">
    <source>
        <dbReference type="SAM" id="Coils"/>
    </source>
</evidence>
<evidence type="ECO:0000313" key="10">
    <source>
        <dbReference type="Proteomes" id="UP000324133"/>
    </source>
</evidence>
<dbReference type="InterPro" id="IPR003594">
    <property type="entry name" value="HATPase_dom"/>
</dbReference>
<sequence>MKTSTLLLLCFFLSHLLLAQTTSQDSLQALLKTAKDTSRVNVLLELSKAYNGSDQPKAISYAKQALADSRVHQFPKGEAYALKSLGLAYVSEGNYPEVIRYWEQSLAIFNKLGDKVGASNMLSNIGVIYSIQGWEAKAIEFYLKSLKKAEESGDKLRIATALLNIGAEYYNNPTTLDKALAYYLRALPLSKEIGDQTTLGTLTVNIGEIYFAQGDHKKALGYYQEALKILNAAGAKDKVAYTLNNIGKVHAARGDLPMALEQHQKARQIANSVAAKLEEAQALNYIGQINLKLNQANQALATFQRSREIATSLGANYELKDAYAGLAQSFQKLSDYQQAYQYQSLLLGIKDTLYNAETKEKINNLEAAYQNEKKQSQIDLLTKDSQLKQASLQRQQVFRNALLAVLGLIIIIAVVLFFNIRNKAKANKLLQHKNEEINAQKEELATQRDHLEKTYNNLVNTQDQLVQSEKMASLGQLTAGVAHEINNPINFVSAGIESLRANFTDIMEVAKGYFQLKPGADNTQQLQQLEKLKQELEVDELIDESEQLFSSVKNGATRTKEIVKSLKNFTRLDEDNLKKANLHEGLDSTLVILNNQLKNRIKIVRNYGDLQEVNCYPGQLNQVFMNILNNAAQAIPDEGTIAIKTYADDDYAVIKIRDTGMGMSEEVKKHIFEPFFTTKDVGEGTGLGLSISYGIIEKHKGKIEVESRPGEGTEFTIRIPLQFTPASQGLKLETVS</sequence>
<dbReference type="PROSITE" id="PS50109">
    <property type="entry name" value="HIS_KIN"/>
    <property type="match status" value="1"/>
</dbReference>
<keyword evidence="4" id="KW-0802">TPR repeat</keyword>
<dbReference type="SUPFAM" id="SSF48452">
    <property type="entry name" value="TPR-like"/>
    <property type="match status" value="2"/>
</dbReference>
<dbReference type="SMART" id="SM00028">
    <property type="entry name" value="TPR"/>
    <property type="match status" value="7"/>
</dbReference>
<feature type="chain" id="PRO_5022963322" description="histidine kinase" evidence="7">
    <location>
        <begin position="20"/>
        <end position="736"/>
    </location>
</feature>
<feature type="coiled-coil region" evidence="5">
    <location>
        <begin position="423"/>
        <end position="461"/>
    </location>
</feature>
<accession>A0A5B6TDE9</accession>
<dbReference type="Gene3D" id="3.30.565.10">
    <property type="entry name" value="Histidine kinase-like ATPase, C-terminal domain"/>
    <property type="match status" value="1"/>
</dbReference>
<dbReference type="InterPro" id="IPR003661">
    <property type="entry name" value="HisK_dim/P_dom"/>
</dbReference>
<keyword evidence="6" id="KW-0812">Transmembrane</keyword>
<dbReference type="SMART" id="SM00387">
    <property type="entry name" value="HATPase_c"/>
    <property type="match status" value="1"/>
</dbReference>
<name>A0A5B6TDE9_9BACT</name>
<keyword evidence="5" id="KW-0175">Coiled coil</keyword>
<dbReference type="Gene3D" id="1.10.287.130">
    <property type="match status" value="1"/>
</dbReference>